<dbReference type="Proteomes" id="UP001305647">
    <property type="component" value="Unassembled WGS sequence"/>
</dbReference>
<keyword evidence="2" id="KW-1185">Reference proteome</keyword>
<sequence>MLKLNHLYHLPSSVATSATHIIPVLPLLLTPCLSFVNGRYGKPGLWNRSPPSRCLISSLLPWLFACQVGTWKAASGQSLGSIRTTINSPCCTFLSFPCAPYPALRLVANIRCPEG</sequence>
<reference evidence="1" key="1">
    <citation type="journal article" date="2023" name="Mol. Phylogenet. Evol.">
        <title>Genome-scale phylogeny and comparative genomics of the fungal order Sordariales.</title>
        <authorList>
            <person name="Hensen N."/>
            <person name="Bonometti L."/>
            <person name="Westerberg I."/>
            <person name="Brannstrom I.O."/>
            <person name="Guillou S."/>
            <person name="Cros-Aarteil S."/>
            <person name="Calhoun S."/>
            <person name="Haridas S."/>
            <person name="Kuo A."/>
            <person name="Mondo S."/>
            <person name="Pangilinan J."/>
            <person name="Riley R."/>
            <person name="LaButti K."/>
            <person name="Andreopoulos B."/>
            <person name="Lipzen A."/>
            <person name="Chen C."/>
            <person name="Yan M."/>
            <person name="Daum C."/>
            <person name="Ng V."/>
            <person name="Clum A."/>
            <person name="Steindorff A."/>
            <person name="Ohm R.A."/>
            <person name="Martin F."/>
            <person name="Silar P."/>
            <person name="Natvig D.O."/>
            <person name="Lalanne C."/>
            <person name="Gautier V."/>
            <person name="Ament-Velasquez S.L."/>
            <person name="Kruys A."/>
            <person name="Hutchinson M.I."/>
            <person name="Powell A.J."/>
            <person name="Barry K."/>
            <person name="Miller A.N."/>
            <person name="Grigoriev I.V."/>
            <person name="Debuchy R."/>
            <person name="Gladieux P."/>
            <person name="Hiltunen Thoren M."/>
            <person name="Johannesson H."/>
        </authorList>
    </citation>
    <scope>NUCLEOTIDE SEQUENCE</scope>
    <source>
        <strain evidence="1">CBS 757.83</strain>
    </source>
</reference>
<dbReference type="AlphaFoldDB" id="A0AAN6Q4E2"/>
<proteinExistence type="predicted"/>
<accession>A0AAN6Q4E2</accession>
<dbReference type="EMBL" id="MU863629">
    <property type="protein sequence ID" value="KAK4103328.1"/>
    <property type="molecule type" value="Genomic_DNA"/>
</dbReference>
<evidence type="ECO:0000313" key="2">
    <source>
        <dbReference type="Proteomes" id="UP001305647"/>
    </source>
</evidence>
<reference evidence="1" key="2">
    <citation type="submission" date="2023-05" db="EMBL/GenBank/DDBJ databases">
        <authorList>
            <consortium name="Lawrence Berkeley National Laboratory"/>
            <person name="Steindorff A."/>
            <person name="Hensen N."/>
            <person name="Bonometti L."/>
            <person name="Westerberg I."/>
            <person name="Brannstrom I.O."/>
            <person name="Guillou S."/>
            <person name="Cros-Aarteil S."/>
            <person name="Calhoun S."/>
            <person name="Haridas S."/>
            <person name="Kuo A."/>
            <person name="Mondo S."/>
            <person name="Pangilinan J."/>
            <person name="Riley R."/>
            <person name="Labutti K."/>
            <person name="Andreopoulos B."/>
            <person name="Lipzen A."/>
            <person name="Chen C."/>
            <person name="Yanf M."/>
            <person name="Daum C."/>
            <person name="Ng V."/>
            <person name="Clum A."/>
            <person name="Ohm R."/>
            <person name="Martin F."/>
            <person name="Silar P."/>
            <person name="Natvig D."/>
            <person name="Lalanne C."/>
            <person name="Gautier V."/>
            <person name="Ament-Velasquez S.L."/>
            <person name="Kruys A."/>
            <person name="Hutchinson M.I."/>
            <person name="Powell A.J."/>
            <person name="Barry K."/>
            <person name="Miller A.N."/>
            <person name="Grigoriev I.V."/>
            <person name="Debuchy R."/>
            <person name="Gladieux P."/>
            <person name="Thoren M.H."/>
            <person name="Johannesson H."/>
        </authorList>
    </citation>
    <scope>NUCLEOTIDE SEQUENCE</scope>
    <source>
        <strain evidence="1">CBS 757.83</strain>
    </source>
</reference>
<evidence type="ECO:0000313" key="1">
    <source>
        <dbReference type="EMBL" id="KAK4103328.1"/>
    </source>
</evidence>
<protein>
    <submittedName>
        <fullName evidence="1">Uncharacterized protein</fullName>
    </submittedName>
</protein>
<gene>
    <name evidence="1" type="ORF">N658DRAFT_309197</name>
</gene>
<comment type="caution">
    <text evidence="1">The sequence shown here is derived from an EMBL/GenBank/DDBJ whole genome shotgun (WGS) entry which is preliminary data.</text>
</comment>
<name>A0AAN6Q4E2_9PEZI</name>
<organism evidence="1 2">
    <name type="scientific">Parathielavia hyrcaniae</name>
    <dbReference type="NCBI Taxonomy" id="113614"/>
    <lineage>
        <taxon>Eukaryota</taxon>
        <taxon>Fungi</taxon>
        <taxon>Dikarya</taxon>
        <taxon>Ascomycota</taxon>
        <taxon>Pezizomycotina</taxon>
        <taxon>Sordariomycetes</taxon>
        <taxon>Sordariomycetidae</taxon>
        <taxon>Sordariales</taxon>
        <taxon>Chaetomiaceae</taxon>
        <taxon>Parathielavia</taxon>
    </lineage>
</organism>